<gene>
    <name evidence="2" type="ORF">BB31_41520</name>
</gene>
<dbReference type="EMBL" id="JFBM01000068">
    <property type="protein sequence ID" value="KFU75441.1"/>
    <property type="molecule type" value="Genomic_DNA"/>
</dbReference>
<organism evidence="2 3">
    <name type="scientific">Amycolatopsis lurida NRRL 2430</name>
    <dbReference type="NCBI Taxonomy" id="1460371"/>
    <lineage>
        <taxon>Bacteria</taxon>
        <taxon>Bacillati</taxon>
        <taxon>Actinomycetota</taxon>
        <taxon>Actinomycetes</taxon>
        <taxon>Pseudonocardiales</taxon>
        <taxon>Pseudonocardiaceae</taxon>
        <taxon>Amycolatopsis</taxon>
    </lineage>
</organism>
<name>A0A2P2FFE5_AMYLU</name>
<proteinExistence type="predicted"/>
<reference evidence="2 3" key="1">
    <citation type="journal article" date="2014" name="Genome Announc.">
        <title>Draft Genome Sequence of Amycolatopsis lurida NRRL 2430, Producer of the Glycopeptide Family Antibiotic Ristocetin.</title>
        <authorList>
            <person name="Kwun M.J."/>
            <person name="Hong H.J."/>
        </authorList>
    </citation>
    <scope>NUCLEOTIDE SEQUENCE [LARGE SCALE GENOMIC DNA]</scope>
    <source>
        <strain evidence="2 3">NRRL 2430</strain>
    </source>
</reference>
<evidence type="ECO:0000256" key="1">
    <source>
        <dbReference type="SAM" id="MobiDB-lite"/>
    </source>
</evidence>
<accession>A0A2P2FFE5</accession>
<sequence>MSDVQPRPRNRAASCSTDGGAVAITWSRVLRAVVSSVIAAPALARRIPVHRLYASSLGVSALDFGVLAWTPAEEGIAPLVTGDQRGTTGPGRCGVGVVGDQRGVRGGGTR</sequence>
<feature type="region of interest" description="Disordered" evidence="1">
    <location>
        <begin position="80"/>
        <end position="110"/>
    </location>
</feature>
<dbReference type="Proteomes" id="UP000256220">
    <property type="component" value="Unassembled WGS sequence"/>
</dbReference>
<keyword evidence="3" id="KW-1185">Reference proteome</keyword>
<feature type="compositionally biased region" description="Gly residues" evidence="1">
    <location>
        <begin position="88"/>
        <end position="97"/>
    </location>
</feature>
<dbReference type="RefSeq" id="WP_034324318.1">
    <property type="nucleotide sequence ID" value="NZ_JFBM01000068.1"/>
</dbReference>
<dbReference type="AlphaFoldDB" id="A0A2P2FFE5"/>
<evidence type="ECO:0000313" key="2">
    <source>
        <dbReference type="EMBL" id="KFU75441.1"/>
    </source>
</evidence>
<comment type="caution">
    <text evidence="2">The sequence shown here is derived from an EMBL/GenBank/DDBJ whole genome shotgun (WGS) entry which is preliminary data.</text>
</comment>
<protein>
    <submittedName>
        <fullName evidence="2">Uncharacterized protein</fullName>
    </submittedName>
</protein>
<evidence type="ECO:0000313" key="3">
    <source>
        <dbReference type="Proteomes" id="UP000256220"/>
    </source>
</evidence>